<dbReference type="Proteomes" id="UP000019132">
    <property type="component" value="Unassembled WGS sequence"/>
</dbReference>
<dbReference type="InterPro" id="IPR018611">
    <property type="entry name" value="Ufl1"/>
</dbReference>
<name>K3X8N2_GLOUD</name>
<keyword evidence="3" id="KW-0833">Ubl conjugation pathway</keyword>
<evidence type="ECO:0000256" key="4">
    <source>
        <dbReference type="SAM" id="MobiDB-lite"/>
    </source>
</evidence>
<feature type="compositionally biased region" description="Basic and acidic residues" evidence="4">
    <location>
        <begin position="448"/>
        <end position="460"/>
    </location>
</feature>
<dbReference type="EnsemblProtists" id="PYU1_T013581">
    <property type="protein sequence ID" value="PYU1_T013581"/>
    <property type="gene ID" value="PYU1_G013552"/>
</dbReference>
<dbReference type="OMA" id="CILHASG"/>
<protein>
    <recommendedName>
        <fullName evidence="9">E3 UFM1-protein ligase 1 homolog</fullName>
    </recommendedName>
</protein>
<dbReference type="Pfam" id="PF23659">
    <property type="entry name" value="UFL1"/>
    <property type="match status" value="1"/>
</dbReference>
<evidence type="ECO:0000259" key="5">
    <source>
        <dbReference type="Pfam" id="PF09743"/>
    </source>
</evidence>
<feature type="compositionally biased region" description="Basic residues" evidence="4">
    <location>
        <begin position="461"/>
        <end position="470"/>
    </location>
</feature>
<feature type="compositionally biased region" description="Polar residues" evidence="4">
    <location>
        <begin position="482"/>
        <end position="493"/>
    </location>
</feature>
<dbReference type="VEuPathDB" id="FungiDB:PYU1_G013552"/>
<dbReference type="InterPro" id="IPR056579">
    <property type="entry name" value="Ufl1_N"/>
</dbReference>
<evidence type="ECO:0008006" key="9">
    <source>
        <dbReference type="Google" id="ProtNLM"/>
    </source>
</evidence>
<feature type="compositionally biased region" description="Acidic residues" evidence="4">
    <location>
        <begin position="405"/>
        <end position="415"/>
    </location>
</feature>
<organism evidence="7 8">
    <name type="scientific">Globisporangium ultimum (strain ATCC 200006 / CBS 805.95 / DAOM BR144)</name>
    <name type="common">Pythium ultimum</name>
    <dbReference type="NCBI Taxonomy" id="431595"/>
    <lineage>
        <taxon>Eukaryota</taxon>
        <taxon>Sar</taxon>
        <taxon>Stramenopiles</taxon>
        <taxon>Oomycota</taxon>
        <taxon>Peronosporomycetes</taxon>
        <taxon>Pythiales</taxon>
        <taxon>Pythiaceae</taxon>
        <taxon>Globisporangium</taxon>
    </lineage>
</organism>
<keyword evidence="2" id="KW-0808">Transferase</keyword>
<comment type="similarity">
    <text evidence="1">Belongs to the UFL1 family.</text>
</comment>
<dbReference type="HOGENOM" id="CLU_012417_1_1_1"/>
<reference evidence="8" key="1">
    <citation type="journal article" date="2010" name="Genome Biol.">
        <title>Genome sequence of the necrotrophic plant pathogen Pythium ultimum reveals original pathogenicity mechanisms and effector repertoire.</title>
        <authorList>
            <person name="Levesque C.A."/>
            <person name="Brouwer H."/>
            <person name="Cano L."/>
            <person name="Hamilton J.P."/>
            <person name="Holt C."/>
            <person name="Huitema E."/>
            <person name="Raffaele S."/>
            <person name="Robideau G.P."/>
            <person name="Thines M."/>
            <person name="Win J."/>
            <person name="Zerillo M.M."/>
            <person name="Beakes G.W."/>
            <person name="Boore J.L."/>
            <person name="Busam D."/>
            <person name="Dumas B."/>
            <person name="Ferriera S."/>
            <person name="Fuerstenberg S.I."/>
            <person name="Gachon C.M."/>
            <person name="Gaulin E."/>
            <person name="Govers F."/>
            <person name="Grenville-Briggs L."/>
            <person name="Horner N."/>
            <person name="Hostetler J."/>
            <person name="Jiang R.H."/>
            <person name="Johnson J."/>
            <person name="Krajaejun T."/>
            <person name="Lin H."/>
            <person name="Meijer H.J."/>
            <person name="Moore B."/>
            <person name="Morris P."/>
            <person name="Phuntmart V."/>
            <person name="Puiu D."/>
            <person name="Shetty J."/>
            <person name="Stajich J.E."/>
            <person name="Tripathy S."/>
            <person name="Wawra S."/>
            <person name="van West P."/>
            <person name="Whitty B.R."/>
            <person name="Coutinho P.M."/>
            <person name="Henrissat B."/>
            <person name="Martin F."/>
            <person name="Thomas P.D."/>
            <person name="Tyler B.M."/>
            <person name="De Vries R.P."/>
            <person name="Kamoun S."/>
            <person name="Yandell M."/>
            <person name="Tisserat N."/>
            <person name="Buell C.R."/>
        </authorList>
    </citation>
    <scope>NUCLEOTIDE SEQUENCE</scope>
    <source>
        <strain evidence="8">DAOM:BR144</strain>
    </source>
</reference>
<proteinExistence type="inferred from homology"/>
<dbReference type="STRING" id="431595.K3X8N2"/>
<dbReference type="GO" id="GO:0032434">
    <property type="term" value="P:regulation of proteasomal ubiquitin-dependent protein catabolic process"/>
    <property type="evidence" value="ECO:0007669"/>
    <property type="project" value="TreeGrafter"/>
</dbReference>
<evidence type="ECO:0000313" key="8">
    <source>
        <dbReference type="Proteomes" id="UP000019132"/>
    </source>
</evidence>
<dbReference type="GO" id="GO:1990592">
    <property type="term" value="P:protein K69-linked ufmylation"/>
    <property type="evidence" value="ECO:0007669"/>
    <property type="project" value="TreeGrafter"/>
</dbReference>
<reference evidence="8" key="2">
    <citation type="submission" date="2010-04" db="EMBL/GenBank/DDBJ databases">
        <authorList>
            <person name="Buell R."/>
            <person name="Hamilton J."/>
            <person name="Hostetler J."/>
        </authorList>
    </citation>
    <scope>NUCLEOTIDE SEQUENCE [LARGE SCALE GENOMIC DNA]</scope>
    <source>
        <strain evidence="8">DAOM:BR144</strain>
    </source>
</reference>
<dbReference type="AlphaFoldDB" id="K3X8N2"/>
<dbReference type="Pfam" id="PF25870">
    <property type="entry name" value="WHD_UFL1_5th"/>
    <property type="match status" value="1"/>
</dbReference>
<feature type="domain" description="E3 UFM1-protein ligase 1-like N-terminal" evidence="5">
    <location>
        <begin position="3"/>
        <end position="279"/>
    </location>
</feature>
<evidence type="ECO:0000313" key="7">
    <source>
        <dbReference type="EnsemblProtists" id="PYU1_T013581"/>
    </source>
</evidence>
<dbReference type="eggNOG" id="KOG2235">
    <property type="taxonomic scope" value="Eukaryota"/>
</dbReference>
<dbReference type="GO" id="GO:0005789">
    <property type="term" value="C:endoplasmic reticulum membrane"/>
    <property type="evidence" value="ECO:0007669"/>
    <property type="project" value="TreeGrafter"/>
</dbReference>
<keyword evidence="8" id="KW-1185">Reference proteome</keyword>
<dbReference type="PANTHER" id="PTHR31057:SF0">
    <property type="entry name" value="E3 UFM1-PROTEIN LIGASE 1"/>
    <property type="match status" value="1"/>
</dbReference>
<dbReference type="PANTHER" id="PTHR31057">
    <property type="entry name" value="E3 UFM1-PROTEIN LIGASE 1"/>
    <property type="match status" value="1"/>
</dbReference>
<reference evidence="7" key="3">
    <citation type="submission" date="2015-02" db="UniProtKB">
        <authorList>
            <consortium name="EnsemblProtists"/>
        </authorList>
    </citation>
    <scope>IDENTIFICATION</scope>
    <source>
        <strain evidence="7">DAOM BR144</strain>
    </source>
</reference>
<sequence length="827" mass="90831">MDEIALLQQQLAAVQQQESALKLSDHNVIDLLMKLQQLNKIQVVHTLTGKQFLTPTQIEREIQDYVTLNAGRISMTELQQLINVDRSYVEKYVAQLARNKKNSSGSIYFVVNSGEEVVTNWYLDAIMEDTNTLLQESGTTTVGELAQQYGFTVEYMKEVVASRLGLILLAQERGNVLYTHSFVESQKAQIRGVFSAITRPTFVPDITRLYRFEEKVVDECLQELIQKRVLMGTLRGREYVPYVFIEAQRDSMYSFFQQNGYLDNARALQLQVARPYDFLKRRFPDAIPLKDCVVSHALHLQVEGSIEAAVNDASFVDLRTIVPSRVQSSDVAMLLSKSPSVARGSGGAYQINDVFAVSKAFLDASVEKLKQDASVKALKASSEQRNVVNSTLAKETSAAINKFDNDDDEDEDDDFGDKRGGKRGKKANKATGGGADDAGADKKSKRGKGGDKNGAEEAKSKGGKGKKGKKGKDGAAALSGPSKRSSASPTETMTIVPSHGTLFKLLVSWFPQLEDEDELLDGLANHLASQVETIYTSALSAALSSIIRGDAASLRELRKKFEDQFDDRFTLLSVFEKGFNKLTMSVDAKDKPGMEQLTVLETYLLESAGVELASLVTSFVAESNSLEMDGVPPFTPPADDAQASSASKVMASLSDENKKVLESNLPLSTANAIVRLWTFATAGRRSLGDFMLHVPVLADALSMPLRKLDRKKERQVIFGYRHIVTGELEQLGTDDIPATAARLLQLFFQQTTGFPATFPKDTLSFAPTVLNAFRASIPESPMAKLDAFAALAQQLSEQETSGFQEGNWSEVVDEIRALVLVKDIALA</sequence>
<dbReference type="GO" id="GO:0034976">
    <property type="term" value="P:response to endoplasmic reticulum stress"/>
    <property type="evidence" value="ECO:0007669"/>
    <property type="project" value="TreeGrafter"/>
</dbReference>
<feature type="region of interest" description="Disordered" evidence="4">
    <location>
        <begin position="402"/>
        <end position="493"/>
    </location>
</feature>
<evidence type="ECO:0000259" key="6">
    <source>
        <dbReference type="Pfam" id="PF23659"/>
    </source>
</evidence>
<evidence type="ECO:0000256" key="3">
    <source>
        <dbReference type="ARBA" id="ARBA00022786"/>
    </source>
</evidence>
<dbReference type="Pfam" id="PF09743">
    <property type="entry name" value="E3_UFM1_ligase"/>
    <property type="match status" value="1"/>
</dbReference>
<dbReference type="EMBL" id="GL376597">
    <property type="status" value="NOT_ANNOTATED_CDS"/>
    <property type="molecule type" value="Genomic_DNA"/>
</dbReference>
<evidence type="ECO:0000256" key="2">
    <source>
        <dbReference type="ARBA" id="ARBA00022679"/>
    </source>
</evidence>
<feature type="domain" description="E3 UFM1-protein ligase 1-like" evidence="6">
    <location>
        <begin position="559"/>
        <end position="708"/>
    </location>
</feature>
<dbReference type="GO" id="GO:0061666">
    <property type="term" value="F:UFM1 ligase activity"/>
    <property type="evidence" value="ECO:0007669"/>
    <property type="project" value="InterPro"/>
</dbReference>
<evidence type="ECO:0000256" key="1">
    <source>
        <dbReference type="ARBA" id="ARBA00010789"/>
    </source>
</evidence>
<dbReference type="InParanoid" id="K3X8N2"/>
<dbReference type="InterPro" id="IPR056580">
    <property type="entry name" value="Ufl1_dom"/>
</dbReference>
<accession>K3X8N2</accession>